<comment type="caution">
    <text evidence="9">The sequence shown here is derived from an EMBL/GenBank/DDBJ whole genome shotgun (WGS) entry which is preliminary data.</text>
</comment>
<protein>
    <submittedName>
        <fullName evidence="9">Secreted protein</fullName>
    </submittedName>
</protein>
<dbReference type="PANTHER" id="PTHR47254:SF1">
    <property type="entry name" value="CELL WALL MANNOPROTEIN CIS3-RELATED"/>
    <property type="match status" value="1"/>
</dbReference>
<keyword evidence="4 7" id="KW-0732">Signal</keyword>
<dbReference type="Pfam" id="PF22799">
    <property type="entry name" value="PIR1-like_C"/>
    <property type="match status" value="1"/>
</dbReference>
<dbReference type="HOGENOM" id="CLU_039662_2_0_1"/>
<dbReference type="InterPro" id="IPR054508">
    <property type="entry name" value="PIR1-like_C"/>
</dbReference>
<dbReference type="InParanoid" id="K0KVI7"/>
<comment type="subcellular location">
    <subcellularLocation>
        <location evidence="1">Secreted</location>
        <location evidence="1">Cell wall</location>
    </subcellularLocation>
</comment>
<evidence type="ECO:0000256" key="6">
    <source>
        <dbReference type="SAM" id="MobiDB-lite"/>
    </source>
</evidence>
<dbReference type="PANTHER" id="PTHR47254">
    <property type="entry name" value="CELL WALL MANNOPROTEIN CIS3-RELATED"/>
    <property type="match status" value="1"/>
</dbReference>
<sequence>MKFSSVFTSAVLAASVQSATLPADQSSFTTLTPTASAPSGAATDLDSTFGIGVVTVDPAAAQASGTSNSKRDDGNPQADPKSYIKQTTQKQDGTLSIKLEKSVLQDSNGRIGSIVSNRQFQFDGPPPQEGAIYAAGWSITPSGVLALGEQSVFYQCLSGNFYNLYDQSVADQCHPINLQVVGFTN</sequence>
<evidence type="ECO:0000256" key="3">
    <source>
        <dbReference type="ARBA" id="ARBA00022525"/>
    </source>
</evidence>
<evidence type="ECO:0000313" key="10">
    <source>
        <dbReference type="Proteomes" id="UP000009328"/>
    </source>
</evidence>
<feature type="chain" id="PRO_5003836521" evidence="7">
    <location>
        <begin position="19"/>
        <end position="185"/>
    </location>
</feature>
<feature type="signal peptide" evidence="7">
    <location>
        <begin position="1"/>
        <end position="18"/>
    </location>
</feature>
<dbReference type="GO" id="GO:0005199">
    <property type="term" value="F:structural constituent of cell wall"/>
    <property type="evidence" value="ECO:0007669"/>
    <property type="project" value="TreeGrafter"/>
</dbReference>
<evidence type="ECO:0000313" key="9">
    <source>
        <dbReference type="EMBL" id="CCH45158.1"/>
    </source>
</evidence>
<evidence type="ECO:0000256" key="4">
    <source>
        <dbReference type="ARBA" id="ARBA00022729"/>
    </source>
</evidence>
<comment type="similarity">
    <text evidence="5">Belongs to the PIR protein family.</text>
</comment>
<accession>K0KVI7</accession>
<feature type="domain" description="Cell wall mannoprotein PIR1-like C-terminal" evidence="8">
    <location>
        <begin position="103"/>
        <end position="176"/>
    </location>
</feature>
<evidence type="ECO:0000259" key="8">
    <source>
        <dbReference type="Pfam" id="PF22799"/>
    </source>
</evidence>
<keyword evidence="3" id="KW-0964">Secreted</keyword>
<gene>
    <name evidence="9" type="ORF">BN7_4737</name>
</gene>
<dbReference type="EMBL" id="CAIF01000181">
    <property type="protein sequence ID" value="CCH45158.1"/>
    <property type="molecule type" value="Genomic_DNA"/>
</dbReference>
<dbReference type="eggNOG" id="ENOG502RKR1">
    <property type="taxonomic scope" value="Eukaryota"/>
</dbReference>
<evidence type="ECO:0000256" key="7">
    <source>
        <dbReference type="SAM" id="SignalP"/>
    </source>
</evidence>
<keyword evidence="10" id="KW-1185">Reference proteome</keyword>
<proteinExistence type="inferred from homology"/>
<dbReference type="Proteomes" id="UP000009328">
    <property type="component" value="Unassembled WGS sequence"/>
</dbReference>
<feature type="region of interest" description="Disordered" evidence="6">
    <location>
        <begin position="61"/>
        <end position="82"/>
    </location>
</feature>
<organism evidence="9 10">
    <name type="scientific">Wickerhamomyces ciferrii (strain ATCC 14091 / BCRC 22168 / CBS 111 / JCM 3599 / NBRC 0793 / NRRL Y-1031 F-60-10)</name>
    <name type="common">Yeast</name>
    <name type="synonym">Pichia ciferrii</name>
    <dbReference type="NCBI Taxonomy" id="1206466"/>
    <lineage>
        <taxon>Eukaryota</taxon>
        <taxon>Fungi</taxon>
        <taxon>Dikarya</taxon>
        <taxon>Ascomycota</taxon>
        <taxon>Saccharomycotina</taxon>
        <taxon>Saccharomycetes</taxon>
        <taxon>Phaffomycetales</taxon>
        <taxon>Wickerhamomycetaceae</taxon>
        <taxon>Wickerhamomyces</taxon>
    </lineage>
</organism>
<dbReference type="GO" id="GO:0031505">
    <property type="term" value="P:fungal-type cell wall organization"/>
    <property type="evidence" value="ECO:0007669"/>
    <property type="project" value="TreeGrafter"/>
</dbReference>
<evidence type="ECO:0000256" key="1">
    <source>
        <dbReference type="ARBA" id="ARBA00004191"/>
    </source>
</evidence>
<evidence type="ECO:0000256" key="2">
    <source>
        <dbReference type="ARBA" id="ARBA00022512"/>
    </source>
</evidence>
<dbReference type="AlphaFoldDB" id="K0KVI7"/>
<keyword evidence="2" id="KW-0134">Cell wall</keyword>
<name>K0KVI7_WICCF</name>
<reference evidence="9 10" key="1">
    <citation type="journal article" date="2012" name="Eukaryot. Cell">
        <title>Draft genome sequence of Wickerhamomyces ciferrii NRRL Y-1031 F-60-10.</title>
        <authorList>
            <person name="Schneider J."/>
            <person name="Andrea H."/>
            <person name="Blom J."/>
            <person name="Jaenicke S."/>
            <person name="Ruckert C."/>
            <person name="Schorsch C."/>
            <person name="Szczepanowski R."/>
            <person name="Farwick M."/>
            <person name="Goesmann A."/>
            <person name="Puhler A."/>
            <person name="Schaffer S."/>
            <person name="Tauch A."/>
            <person name="Kohler T."/>
            <person name="Brinkrolf K."/>
        </authorList>
    </citation>
    <scope>NUCLEOTIDE SEQUENCE [LARGE SCALE GENOMIC DNA]</scope>
    <source>
        <strain evidence="10">ATCC 14091 / BCRC 22168 / CBS 111 / JCM 3599 / NBRC 0793 / NRRL Y-1031 F-60-10</strain>
    </source>
</reference>
<dbReference type="InterPro" id="IPR051153">
    <property type="entry name" value="Yeast_CWMannoprotein_PIR"/>
</dbReference>
<evidence type="ECO:0000256" key="5">
    <source>
        <dbReference type="ARBA" id="ARBA00038219"/>
    </source>
</evidence>
<dbReference type="GO" id="GO:0009277">
    <property type="term" value="C:fungal-type cell wall"/>
    <property type="evidence" value="ECO:0007669"/>
    <property type="project" value="TreeGrafter"/>
</dbReference>